<dbReference type="Proteomes" id="UP000824128">
    <property type="component" value="Unassembled WGS sequence"/>
</dbReference>
<keyword evidence="1" id="KW-0472">Membrane</keyword>
<reference evidence="3" key="1">
    <citation type="submission" date="2020-10" db="EMBL/GenBank/DDBJ databases">
        <authorList>
            <person name="Gilroy R."/>
        </authorList>
    </citation>
    <scope>NUCLEOTIDE SEQUENCE</scope>
    <source>
        <strain evidence="3">ChiGjej2B2-16831</strain>
    </source>
</reference>
<feature type="domain" description="Stage II sporulation protein E N-terminal" evidence="2">
    <location>
        <begin position="18"/>
        <end position="178"/>
    </location>
</feature>
<evidence type="ECO:0000313" key="3">
    <source>
        <dbReference type="EMBL" id="HIU95057.1"/>
    </source>
</evidence>
<dbReference type="Pfam" id="PF19732">
    <property type="entry name" value="SpoIIE_N"/>
    <property type="match status" value="1"/>
</dbReference>
<feature type="non-terminal residue" evidence="3">
    <location>
        <position position="200"/>
    </location>
</feature>
<gene>
    <name evidence="3" type="ORF">IAD24_07870</name>
</gene>
<keyword evidence="1" id="KW-0812">Transmembrane</keyword>
<dbReference type="InterPro" id="IPR045768">
    <property type="entry name" value="SpoIIE_N"/>
</dbReference>
<protein>
    <recommendedName>
        <fullName evidence="2">Stage II sporulation protein E N-terminal domain-containing protein</fullName>
    </recommendedName>
</protein>
<dbReference type="EMBL" id="DVNZ01000253">
    <property type="protein sequence ID" value="HIU95057.1"/>
    <property type="molecule type" value="Genomic_DNA"/>
</dbReference>
<name>A0A9D1N4L8_9FIRM</name>
<feature type="transmembrane region" description="Helical" evidence="1">
    <location>
        <begin position="86"/>
        <end position="105"/>
    </location>
</feature>
<feature type="transmembrane region" description="Helical" evidence="1">
    <location>
        <begin position="51"/>
        <end position="80"/>
    </location>
</feature>
<dbReference type="AlphaFoldDB" id="A0A9D1N4L8"/>
<evidence type="ECO:0000256" key="1">
    <source>
        <dbReference type="SAM" id="Phobius"/>
    </source>
</evidence>
<sequence>MSDSSGGRTSGAKRNRFLQYIGRRAFPGEMLTFFAALLLGRVCIAGDIAPFGLAFLAAATIAGCNPHYAFAGAVFGQVLLQQAPQYPAVCTCVLYYVMHLLWTCWSRREETLDRLFLLFLAQAAMLPVFHASDVASLLRALINVGLCEFAALVMQSALRTLRALGSRHVLSDAEQVSISLSFGFFLLSVTDVQAFGFSLP</sequence>
<comment type="caution">
    <text evidence="3">The sequence shown here is derived from an EMBL/GenBank/DDBJ whole genome shotgun (WGS) entry which is preliminary data.</text>
</comment>
<organism evidence="3 4">
    <name type="scientific">Candidatus Aphodomorpha intestinavium</name>
    <dbReference type="NCBI Taxonomy" id="2840672"/>
    <lineage>
        <taxon>Bacteria</taxon>
        <taxon>Bacillati</taxon>
        <taxon>Bacillota</taxon>
        <taxon>Clostridia</taxon>
        <taxon>Eubacteriales</taxon>
        <taxon>Candidatus Aphodomorpha</taxon>
    </lineage>
</organism>
<reference evidence="3" key="2">
    <citation type="journal article" date="2021" name="PeerJ">
        <title>Extensive microbial diversity within the chicken gut microbiome revealed by metagenomics and culture.</title>
        <authorList>
            <person name="Gilroy R."/>
            <person name="Ravi A."/>
            <person name="Getino M."/>
            <person name="Pursley I."/>
            <person name="Horton D.L."/>
            <person name="Alikhan N.F."/>
            <person name="Baker D."/>
            <person name="Gharbi K."/>
            <person name="Hall N."/>
            <person name="Watson M."/>
            <person name="Adriaenssens E.M."/>
            <person name="Foster-Nyarko E."/>
            <person name="Jarju S."/>
            <person name="Secka A."/>
            <person name="Antonio M."/>
            <person name="Oren A."/>
            <person name="Chaudhuri R.R."/>
            <person name="La Ragione R."/>
            <person name="Hildebrand F."/>
            <person name="Pallen M.J."/>
        </authorList>
    </citation>
    <scope>NUCLEOTIDE SEQUENCE</scope>
    <source>
        <strain evidence="3">ChiGjej2B2-16831</strain>
    </source>
</reference>
<proteinExistence type="predicted"/>
<accession>A0A9D1N4L8</accession>
<feature type="transmembrane region" description="Helical" evidence="1">
    <location>
        <begin position="25"/>
        <end position="44"/>
    </location>
</feature>
<evidence type="ECO:0000259" key="2">
    <source>
        <dbReference type="Pfam" id="PF19732"/>
    </source>
</evidence>
<feature type="transmembrane region" description="Helical" evidence="1">
    <location>
        <begin position="112"/>
        <end position="131"/>
    </location>
</feature>
<keyword evidence="1" id="KW-1133">Transmembrane helix</keyword>
<evidence type="ECO:0000313" key="4">
    <source>
        <dbReference type="Proteomes" id="UP000824128"/>
    </source>
</evidence>